<dbReference type="Proteomes" id="UP000007305">
    <property type="component" value="Chromosome 8"/>
</dbReference>
<keyword evidence="2" id="KW-1133">Transmembrane helix</keyword>
<dbReference type="EnsemblPlants" id="Zm00001eb345810_T001">
    <property type="protein sequence ID" value="Zm00001eb345810_P001"/>
    <property type="gene ID" value="Zm00001eb345810"/>
</dbReference>
<sequence>MSALDKLFHIARAAFIDIVGRFAIQTVGFLMMTAFMLGLAVPYRQWTRPGNQTGFVVMCALTFFFANFRPNATTFISQDPAKTMHGYAPGIGVRNSLLLLAGCIFLGFLLTFLVPEPKGKSLEEMSRETEKNKEAKGYRHKVVKFWDLLGLVYNKNQANGEGAKTAAESSKEMAKENDTRGKDVPYSVSSSSSLKRQRLDDSFNSMWCEKFDMLTSALKDDGPKLPSSAEVLAVLQEVEGLDEDIELELYDILTSNARKFESMMAFPMERSKRWLMVQPRK</sequence>
<reference evidence="4" key="1">
    <citation type="journal article" date="2009" name="Science">
        <title>The B73 maize genome: complexity, diversity, and dynamics.</title>
        <authorList>
            <person name="Schnable P.S."/>
            <person name="Ware D."/>
            <person name="Fulton R.S."/>
            <person name="Stein J.C."/>
            <person name="Wei F."/>
            <person name="Pasternak S."/>
            <person name="Liang C."/>
            <person name="Zhang J."/>
            <person name="Fulton L."/>
            <person name="Graves T.A."/>
            <person name="Minx P."/>
            <person name="Reily A.D."/>
            <person name="Courtney L."/>
            <person name="Kruchowski S.S."/>
            <person name="Tomlinson C."/>
            <person name="Strong C."/>
            <person name="Delehaunty K."/>
            <person name="Fronick C."/>
            <person name="Courtney B."/>
            <person name="Rock S.M."/>
            <person name="Belter E."/>
            <person name="Du F."/>
            <person name="Kim K."/>
            <person name="Abbott R.M."/>
            <person name="Cotton M."/>
            <person name="Levy A."/>
            <person name="Marchetto P."/>
            <person name="Ochoa K."/>
            <person name="Jackson S.M."/>
            <person name="Gillam B."/>
            <person name="Chen W."/>
            <person name="Yan L."/>
            <person name="Higginbotham J."/>
            <person name="Cardenas M."/>
            <person name="Waligorski J."/>
            <person name="Applebaum E."/>
            <person name="Phelps L."/>
            <person name="Falcone J."/>
            <person name="Kanchi K."/>
            <person name="Thane T."/>
            <person name="Scimone A."/>
            <person name="Thane N."/>
            <person name="Henke J."/>
            <person name="Wang T."/>
            <person name="Ruppert J."/>
            <person name="Shah N."/>
            <person name="Rotter K."/>
            <person name="Hodges J."/>
            <person name="Ingenthron E."/>
            <person name="Cordes M."/>
            <person name="Kohlberg S."/>
            <person name="Sgro J."/>
            <person name="Delgado B."/>
            <person name="Mead K."/>
            <person name="Chinwalla A."/>
            <person name="Leonard S."/>
            <person name="Crouse K."/>
            <person name="Collura K."/>
            <person name="Kudrna D."/>
            <person name="Currie J."/>
            <person name="He R."/>
            <person name="Angelova A."/>
            <person name="Rajasekar S."/>
            <person name="Mueller T."/>
            <person name="Lomeli R."/>
            <person name="Scara G."/>
            <person name="Ko A."/>
            <person name="Delaney K."/>
            <person name="Wissotski M."/>
            <person name="Lopez G."/>
            <person name="Campos D."/>
            <person name="Braidotti M."/>
            <person name="Ashley E."/>
            <person name="Golser W."/>
            <person name="Kim H."/>
            <person name="Lee S."/>
            <person name="Lin J."/>
            <person name="Dujmic Z."/>
            <person name="Kim W."/>
            <person name="Talag J."/>
            <person name="Zuccolo A."/>
            <person name="Fan C."/>
            <person name="Sebastian A."/>
            <person name="Kramer M."/>
            <person name="Spiegel L."/>
            <person name="Nascimento L."/>
            <person name="Zutavern T."/>
            <person name="Miller B."/>
            <person name="Ambroise C."/>
            <person name="Muller S."/>
            <person name="Spooner W."/>
            <person name="Narechania A."/>
            <person name="Ren L."/>
            <person name="Wei S."/>
            <person name="Kumari S."/>
            <person name="Faga B."/>
            <person name="Levy M.J."/>
            <person name="McMahan L."/>
            <person name="Van Buren P."/>
            <person name="Vaughn M.W."/>
            <person name="Ying K."/>
            <person name="Yeh C.-T."/>
            <person name="Emrich S.J."/>
            <person name="Jia Y."/>
            <person name="Kalyanaraman A."/>
            <person name="Hsia A.-P."/>
            <person name="Barbazuk W.B."/>
            <person name="Baucom R.S."/>
            <person name="Brutnell T.P."/>
            <person name="Carpita N.C."/>
            <person name="Chaparro C."/>
            <person name="Chia J.-M."/>
            <person name="Deragon J.-M."/>
            <person name="Estill J.C."/>
            <person name="Fu Y."/>
            <person name="Jeddeloh J.A."/>
            <person name="Han Y."/>
            <person name="Lee H."/>
            <person name="Li P."/>
            <person name="Lisch D.R."/>
            <person name="Liu S."/>
            <person name="Liu Z."/>
            <person name="Nagel D.H."/>
            <person name="McCann M.C."/>
            <person name="SanMiguel P."/>
            <person name="Myers A.M."/>
            <person name="Nettleton D."/>
            <person name="Nguyen J."/>
            <person name="Penning B.W."/>
            <person name="Ponnala L."/>
            <person name="Schneider K.L."/>
            <person name="Schwartz D.C."/>
            <person name="Sharma A."/>
            <person name="Soderlund C."/>
            <person name="Springer N.M."/>
            <person name="Sun Q."/>
            <person name="Wang H."/>
            <person name="Waterman M."/>
            <person name="Westerman R."/>
            <person name="Wolfgruber T.K."/>
            <person name="Yang L."/>
            <person name="Yu Y."/>
            <person name="Zhang L."/>
            <person name="Zhou S."/>
            <person name="Zhu Q."/>
            <person name="Bennetzen J.L."/>
            <person name="Dawe R.K."/>
            <person name="Jiang J."/>
            <person name="Jiang N."/>
            <person name="Presting G.G."/>
            <person name="Wessler S.R."/>
            <person name="Aluru S."/>
            <person name="Martienssen R.A."/>
            <person name="Clifton S.W."/>
            <person name="McCombie W.R."/>
            <person name="Wing R.A."/>
            <person name="Wilson R.K."/>
        </authorList>
    </citation>
    <scope>NUCLEOTIDE SEQUENCE [LARGE SCALE GENOMIC DNA]</scope>
    <source>
        <strain evidence="4">cv. B73</strain>
    </source>
</reference>
<feature type="compositionally biased region" description="Basic and acidic residues" evidence="1">
    <location>
        <begin position="169"/>
        <end position="183"/>
    </location>
</feature>
<proteinExistence type="predicted"/>
<keyword evidence="2" id="KW-0472">Membrane</keyword>
<evidence type="ECO:0000256" key="2">
    <source>
        <dbReference type="SAM" id="Phobius"/>
    </source>
</evidence>
<dbReference type="InterPro" id="IPR036259">
    <property type="entry name" value="MFS_trans_sf"/>
</dbReference>
<dbReference type="SUPFAM" id="SSF103473">
    <property type="entry name" value="MFS general substrate transporter"/>
    <property type="match status" value="1"/>
</dbReference>
<dbReference type="Gramene" id="Zm00001eb345810_T001">
    <property type="protein sequence ID" value="Zm00001eb345810_P001"/>
    <property type="gene ID" value="Zm00001eb345810"/>
</dbReference>
<feature type="transmembrane region" description="Helical" evidence="2">
    <location>
        <begin position="55"/>
        <end position="76"/>
    </location>
</feature>
<dbReference type="InParanoid" id="A0A804UG62"/>
<keyword evidence="4" id="KW-1185">Reference proteome</keyword>
<reference evidence="3" key="3">
    <citation type="submission" date="2021-05" db="UniProtKB">
        <authorList>
            <consortium name="EnsemblPlants"/>
        </authorList>
    </citation>
    <scope>IDENTIFICATION</scope>
    <source>
        <strain evidence="3">cv. B73</strain>
    </source>
</reference>
<feature type="transmembrane region" description="Helical" evidence="2">
    <location>
        <begin position="22"/>
        <end position="43"/>
    </location>
</feature>
<evidence type="ECO:0000313" key="3">
    <source>
        <dbReference type="EnsemblPlants" id="Zm00001eb345810_P001"/>
    </source>
</evidence>
<organism evidence="3 4">
    <name type="scientific">Zea mays</name>
    <name type="common">Maize</name>
    <dbReference type="NCBI Taxonomy" id="4577"/>
    <lineage>
        <taxon>Eukaryota</taxon>
        <taxon>Viridiplantae</taxon>
        <taxon>Streptophyta</taxon>
        <taxon>Embryophyta</taxon>
        <taxon>Tracheophyta</taxon>
        <taxon>Spermatophyta</taxon>
        <taxon>Magnoliopsida</taxon>
        <taxon>Liliopsida</taxon>
        <taxon>Poales</taxon>
        <taxon>Poaceae</taxon>
        <taxon>PACMAD clade</taxon>
        <taxon>Panicoideae</taxon>
        <taxon>Andropogonodae</taxon>
        <taxon>Andropogoneae</taxon>
        <taxon>Tripsacinae</taxon>
        <taxon>Zea</taxon>
    </lineage>
</organism>
<reference evidence="3" key="2">
    <citation type="submission" date="2019-07" db="EMBL/GenBank/DDBJ databases">
        <authorList>
            <person name="Seetharam A."/>
            <person name="Woodhouse M."/>
            <person name="Cannon E."/>
        </authorList>
    </citation>
    <scope>NUCLEOTIDE SEQUENCE [LARGE SCALE GENOMIC DNA]</scope>
    <source>
        <strain evidence="3">cv. B73</strain>
    </source>
</reference>
<evidence type="ECO:0000256" key="1">
    <source>
        <dbReference type="SAM" id="MobiDB-lite"/>
    </source>
</evidence>
<accession>A0A804UG62</accession>
<dbReference type="Gene3D" id="1.20.1250.20">
    <property type="entry name" value="MFS general substrate transporter like domains"/>
    <property type="match status" value="2"/>
</dbReference>
<protein>
    <submittedName>
        <fullName evidence="3">Uncharacterized protein</fullName>
    </submittedName>
</protein>
<dbReference type="AlphaFoldDB" id="A0A804UG62"/>
<keyword evidence="2" id="KW-0812">Transmembrane</keyword>
<feature type="region of interest" description="Disordered" evidence="1">
    <location>
        <begin position="160"/>
        <end position="188"/>
    </location>
</feature>
<name>A0A804UG62_MAIZE</name>
<feature type="transmembrane region" description="Helical" evidence="2">
    <location>
        <begin position="96"/>
        <end position="115"/>
    </location>
</feature>
<evidence type="ECO:0000313" key="4">
    <source>
        <dbReference type="Proteomes" id="UP000007305"/>
    </source>
</evidence>